<evidence type="ECO:0000313" key="1">
    <source>
        <dbReference type="EMBL" id="PJA15973.1"/>
    </source>
</evidence>
<dbReference type="EMBL" id="PFQB01000002">
    <property type="protein sequence ID" value="PJA15973.1"/>
    <property type="molecule type" value="Genomic_DNA"/>
</dbReference>
<protein>
    <submittedName>
        <fullName evidence="1">Uncharacterized protein</fullName>
    </submittedName>
</protein>
<organism evidence="1 2">
    <name type="scientific">Candidatus Dojkabacteria bacterium CG_4_10_14_0_2_um_filter_Dojkabacteria_WS6_41_15</name>
    <dbReference type="NCBI Taxonomy" id="2014249"/>
    <lineage>
        <taxon>Bacteria</taxon>
        <taxon>Candidatus Dojkabacteria</taxon>
    </lineage>
</organism>
<name>A0A2M7W3B5_9BACT</name>
<proteinExistence type="predicted"/>
<sequence length="134" mass="16022">MNFKLHPERRLRHIASMPFIYGMVVPTVFLDLTMEVYHRVAFPLYGLTYVPRSRYIKIDHQKLSYLKPMEKVNCMYCGYVNGLFAYAVQIAGETEKYWCSIKHEEDSNFIPPKHHKDFMEYGDEKGYKELKRKD</sequence>
<dbReference type="AlphaFoldDB" id="A0A2M7W3B5"/>
<accession>A0A2M7W3B5</accession>
<dbReference type="Proteomes" id="UP000228952">
    <property type="component" value="Unassembled WGS sequence"/>
</dbReference>
<evidence type="ECO:0000313" key="2">
    <source>
        <dbReference type="Proteomes" id="UP000228952"/>
    </source>
</evidence>
<comment type="caution">
    <text evidence="1">The sequence shown here is derived from an EMBL/GenBank/DDBJ whole genome shotgun (WGS) entry which is preliminary data.</text>
</comment>
<reference evidence="2" key="1">
    <citation type="submission" date="2017-09" db="EMBL/GenBank/DDBJ databases">
        <title>Depth-based differentiation of microbial function through sediment-hosted aquifers and enrichment of novel symbionts in the deep terrestrial subsurface.</title>
        <authorList>
            <person name="Probst A.J."/>
            <person name="Ladd B."/>
            <person name="Jarett J.K."/>
            <person name="Geller-Mcgrath D.E."/>
            <person name="Sieber C.M.K."/>
            <person name="Emerson J.B."/>
            <person name="Anantharaman K."/>
            <person name="Thomas B.C."/>
            <person name="Malmstrom R."/>
            <person name="Stieglmeier M."/>
            <person name="Klingl A."/>
            <person name="Woyke T."/>
            <person name="Ryan C.M."/>
            <person name="Banfield J.F."/>
        </authorList>
    </citation>
    <scope>NUCLEOTIDE SEQUENCE [LARGE SCALE GENOMIC DNA]</scope>
</reference>
<gene>
    <name evidence="1" type="ORF">COX64_00070</name>
</gene>